<keyword evidence="2" id="KW-0812">Transmembrane</keyword>
<proteinExistence type="predicted"/>
<feature type="compositionally biased region" description="Polar residues" evidence="1">
    <location>
        <begin position="564"/>
        <end position="573"/>
    </location>
</feature>
<feature type="region of interest" description="Disordered" evidence="1">
    <location>
        <begin position="66"/>
        <end position="92"/>
    </location>
</feature>
<keyword evidence="2" id="KW-0472">Membrane</keyword>
<feature type="transmembrane region" description="Helical" evidence="2">
    <location>
        <begin position="755"/>
        <end position="778"/>
    </location>
</feature>
<feature type="region of interest" description="Disordered" evidence="1">
    <location>
        <begin position="1"/>
        <end position="54"/>
    </location>
</feature>
<protein>
    <submittedName>
        <fullName evidence="3">Uncharacterized protein</fullName>
    </submittedName>
</protein>
<gene>
    <name evidence="3" type="ORF">Cvel_8229</name>
</gene>
<feature type="transmembrane region" description="Helical" evidence="2">
    <location>
        <begin position="255"/>
        <end position="277"/>
    </location>
</feature>
<reference evidence="3" key="1">
    <citation type="submission" date="2014-11" db="EMBL/GenBank/DDBJ databases">
        <authorList>
            <person name="Otto D Thomas"/>
            <person name="Naeem Raeece"/>
        </authorList>
    </citation>
    <scope>NUCLEOTIDE SEQUENCE</scope>
</reference>
<feature type="compositionally biased region" description="Polar residues" evidence="1">
    <location>
        <begin position="581"/>
        <end position="592"/>
    </location>
</feature>
<feature type="compositionally biased region" description="Basic and acidic residues" evidence="1">
    <location>
        <begin position="25"/>
        <end position="37"/>
    </location>
</feature>
<keyword evidence="2" id="KW-1133">Transmembrane helix</keyword>
<evidence type="ECO:0000256" key="2">
    <source>
        <dbReference type="SAM" id="Phobius"/>
    </source>
</evidence>
<name>A0A0G4HS09_9ALVE</name>
<feature type="compositionally biased region" description="Basic and acidic residues" evidence="1">
    <location>
        <begin position="593"/>
        <end position="604"/>
    </location>
</feature>
<sequence length="838" mass="91118">MIPLSNIQRDEEGEDGPLPAVSKFFDVEQKDKEKQRDLNNTTSGGGAKKNPVSPLAVTYLNESIPLRESAVDMEDEEEGEGGGRGNGDLDLVPVNDDIVDSIDEPVEARMLSGEGASCLPPIEDTFYRTTRRRPSIAQSTLRGVAPKWVGGAGPTALGSTVGAARQNTLATSYMESEKKAVFSYMRMIFLTAAASIVCCVPPLLLPLGPHTAPIQENLPYFLVYNGWIAGFLAFSAWKRMGTLLGIKIDPTTWKVLVALALSCIVAIACFLIPASIYQAATSRQPAPYLMIYGAFSFITIVDIAFIPLARLADPRSVKVPLMFVLKHGPVVALPIFGFFGAVTLTLLSPTALEKSGILGAYRQDVQRLLDTVTIVVGISLVEAASQWLSMKYADEALEVLRKHTLAQHGNGLVRAATAFQFKFEHVKRKFPLFLLYKSALTLGVQMTFPQKDASFLGILVLIRQAFERSVGFEKLSALADRMTILNSLSPLLEGPALSLVGGPVLQTAGGTHFAPSQIGSQMGRTEGRNSLAHTLQSQLAARHAALARQAVASAAKAGHAGASQPPSATQSATPPVVSATICLTGSPPQSRRQSAEKTPGREGPHPSSDSAKATSIAEGEVPASSSKQHHHERERKVSISDPLETVRETSTPQPNRNESVRPTQSLPYPSPLHTGLMTAYPAAAASMMSNDDFNRWREKTEYQFELRLWQMIAEHITSISTPLIYICSTSVIMHYGNAPEYFLYDCLAEYNRSAYWESVILAVLVFVISVTLAVRDVLMMRRKGYHRYLFAVGTREVVELFSTAVATLTGVAILFTSCFFVKHDGLFFLGEADCKEEF</sequence>
<evidence type="ECO:0000313" key="3">
    <source>
        <dbReference type="EMBL" id="CEM47181.1"/>
    </source>
</evidence>
<feature type="transmembrane region" description="Helical" evidence="2">
    <location>
        <begin position="289"/>
        <end position="309"/>
    </location>
</feature>
<feature type="compositionally biased region" description="Acidic residues" evidence="1">
    <location>
        <begin position="71"/>
        <end position="80"/>
    </location>
</feature>
<dbReference type="EMBL" id="CDMZ01003667">
    <property type="protein sequence ID" value="CEM47181.1"/>
    <property type="molecule type" value="Genomic_DNA"/>
</dbReference>
<feature type="transmembrane region" description="Helical" evidence="2">
    <location>
        <begin position="184"/>
        <end position="205"/>
    </location>
</feature>
<feature type="transmembrane region" description="Helical" evidence="2">
    <location>
        <begin position="330"/>
        <end position="348"/>
    </location>
</feature>
<dbReference type="VEuPathDB" id="CryptoDB:Cvel_8229"/>
<evidence type="ECO:0000256" key="1">
    <source>
        <dbReference type="SAM" id="MobiDB-lite"/>
    </source>
</evidence>
<dbReference type="AlphaFoldDB" id="A0A0G4HS09"/>
<accession>A0A0G4HS09</accession>
<feature type="region of interest" description="Disordered" evidence="1">
    <location>
        <begin position="557"/>
        <end position="668"/>
    </location>
</feature>
<organism evidence="3">
    <name type="scientific">Chromera velia CCMP2878</name>
    <dbReference type="NCBI Taxonomy" id="1169474"/>
    <lineage>
        <taxon>Eukaryota</taxon>
        <taxon>Sar</taxon>
        <taxon>Alveolata</taxon>
        <taxon>Colpodellida</taxon>
        <taxon>Chromeraceae</taxon>
        <taxon>Chromera</taxon>
    </lineage>
</organism>
<feature type="transmembrane region" description="Helical" evidence="2">
    <location>
        <begin position="217"/>
        <end position="234"/>
    </location>
</feature>
<feature type="compositionally biased region" description="Polar residues" evidence="1">
    <location>
        <begin position="648"/>
        <end position="667"/>
    </location>
</feature>
<feature type="transmembrane region" description="Helical" evidence="2">
    <location>
        <begin position="798"/>
        <end position="822"/>
    </location>
</feature>